<dbReference type="Proteomes" id="UP000694660">
    <property type="component" value="Unassembled WGS sequence"/>
</dbReference>
<reference evidence="3" key="1">
    <citation type="journal article" date="2022" name="ISME J.">
        <title>Genetic and phylogenetic analysis of dissimilatory iodate-reducing bacteria identifies potential niches across the world's oceans.</title>
        <authorList>
            <person name="Reyes-Umana V."/>
            <person name="Henning Z."/>
            <person name="Lee K."/>
            <person name="Barnum T.P."/>
            <person name="Coates J.D."/>
        </authorList>
    </citation>
    <scope>NUCLEOTIDE SEQUENCE [LARGE SCALE GENOMIC DNA]</scope>
    <source>
        <strain evidence="3">IR12</strain>
    </source>
</reference>
<dbReference type="EMBL" id="JAEKFT010000042">
    <property type="protein sequence ID" value="MBT0963914.1"/>
    <property type="molecule type" value="Genomic_DNA"/>
</dbReference>
<evidence type="ECO:0000313" key="3">
    <source>
        <dbReference type="Proteomes" id="UP000694660"/>
    </source>
</evidence>
<proteinExistence type="predicted"/>
<evidence type="ECO:0000313" key="2">
    <source>
        <dbReference type="EMBL" id="MBT0963914.1"/>
    </source>
</evidence>
<dbReference type="InterPro" id="IPR011852">
    <property type="entry name" value="TRAP_TAXI"/>
</dbReference>
<dbReference type="PANTHER" id="PTHR42941">
    <property type="entry name" value="SLL1037 PROTEIN"/>
    <property type="match status" value="1"/>
</dbReference>
<dbReference type="PANTHER" id="PTHR42941:SF1">
    <property type="entry name" value="SLL1037 PROTEIN"/>
    <property type="match status" value="1"/>
</dbReference>
<feature type="signal peptide" evidence="1">
    <location>
        <begin position="1"/>
        <end position="24"/>
    </location>
</feature>
<feature type="chain" id="PRO_5036822511" evidence="1">
    <location>
        <begin position="25"/>
        <end position="318"/>
    </location>
</feature>
<evidence type="ECO:0000256" key="1">
    <source>
        <dbReference type="SAM" id="SignalP"/>
    </source>
</evidence>
<dbReference type="Pfam" id="PF16868">
    <property type="entry name" value="NMT1_3"/>
    <property type="match status" value="1"/>
</dbReference>
<comment type="caution">
    <text evidence="2">The sequence shown here is derived from an EMBL/GenBank/DDBJ whole genome shotgun (WGS) entry which is preliminary data.</text>
</comment>
<name>A0A944DCE3_DENI1</name>
<dbReference type="NCBIfam" id="TIGR02122">
    <property type="entry name" value="TRAP_TAXI"/>
    <property type="match status" value="1"/>
</dbReference>
<organism evidence="2 3">
    <name type="scientific">Denitromonas iodatirespirans</name>
    <dbReference type="NCBI Taxonomy" id="2795389"/>
    <lineage>
        <taxon>Bacteria</taxon>
        <taxon>Pseudomonadati</taxon>
        <taxon>Pseudomonadota</taxon>
        <taxon>Betaproteobacteria</taxon>
        <taxon>Rhodocyclales</taxon>
        <taxon>Zoogloeaceae</taxon>
        <taxon>Denitromonas</taxon>
    </lineage>
</organism>
<protein>
    <submittedName>
        <fullName evidence="2">TAXI family TRAP transporter solute-binding subunit</fullName>
    </submittedName>
</protein>
<dbReference type="RefSeq" id="WP_214363840.1">
    <property type="nucleotide sequence ID" value="NZ_JAEKFT010000042.1"/>
</dbReference>
<keyword evidence="3" id="KW-1185">Reference proteome</keyword>
<dbReference type="AlphaFoldDB" id="A0A944DCE3"/>
<sequence>MKLGRFATLGTALALALTSSLAAAETRVTLKAAKAGTSYYQMAVQIGETVKAASGSGIIVTVEESQGSVQNVMESTGRGSHYMFTSPPALVEKAVAGEKPFEPADEAFKKIRGMFPIPSLTMHYVVRADAGINSFADLAGKRFVTGKGSFGATEAVKTFKQLGLEGKVDVIDIELSGAGAAMKNRQVDGFASAGSWPAPNVVEVAASSPVRLLSMTEEQVMASGRTRLVIPKGTYPGVDHDVVTTSLPVVAYALSDMDEATAYQLTRAYWEGLAAMAKSNPWWKSIDASLLDNITVKLHPGALKYYREAGIAVPEHLK</sequence>
<dbReference type="Gene3D" id="3.40.190.10">
    <property type="entry name" value="Periplasmic binding protein-like II"/>
    <property type="match status" value="2"/>
</dbReference>
<gene>
    <name evidence="2" type="ORF">I8J34_22270</name>
</gene>
<dbReference type="SUPFAM" id="SSF53850">
    <property type="entry name" value="Periplasmic binding protein-like II"/>
    <property type="match status" value="1"/>
</dbReference>
<accession>A0A944DCE3</accession>
<keyword evidence="1" id="KW-0732">Signal</keyword>